<gene>
    <name evidence="3" type="ORF">N44_03590</name>
</gene>
<keyword evidence="1" id="KW-1133">Transmembrane helix</keyword>
<evidence type="ECO:0000259" key="2">
    <source>
        <dbReference type="Pfam" id="PF03703"/>
    </source>
</evidence>
<dbReference type="PANTHER" id="PTHR35688:SF2">
    <property type="entry name" value="NAD(P)-LINKED OXIDOREDUCTASE SUPERFAMILY PROTEIN"/>
    <property type="match status" value="1"/>
</dbReference>
<protein>
    <recommendedName>
        <fullName evidence="2">YdbS-like PH domain-containing protein</fullName>
    </recommendedName>
</protein>
<dbReference type="InterPro" id="IPR005182">
    <property type="entry name" value="YdbS-like_PH"/>
</dbReference>
<dbReference type="RefSeq" id="WP_002784373.1">
    <property type="nucleotide sequence ID" value="NZ_BBPA01000049.1"/>
</dbReference>
<proteinExistence type="predicted"/>
<sequence>MGIKEETFYEGGPHIGDLIINILLGFTVICLPLTVGAVVRAIWLRYKITDRRISITGGWMGRDRTDIIYSEVAKVAKMPRGIGVWGDIVVTLKDRSRLEMRAMPKFREIHDYIAERVADKTGRPLESIISQ</sequence>
<keyword evidence="1" id="KW-0472">Membrane</keyword>
<keyword evidence="1" id="KW-0812">Transmembrane</keyword>
<name>A0A0A1VWI4_MICAE</name>
<feature type="domain" description="YdbS-like PH" evidence="2">
    <location>
        <begin position="42"/>
        <end position="113"/>
    </location>
</feature>
<dbReference type="EMBL" id="BBPA01000049">
    <property type="protein sequence ID" value="GAL93838.1"/>
    <property type="molecule type" value="Genomic_DNA"/>
</dbReference>
<dbReference type="Proteomes" id="UP000030321">
    <property type="component" value="Unassembled WGS sequence"/>
</dbReference>
<evidence type="ECO:0000313" key="3">
    <source>
        <dbReference type="EMBL" id="GAL93838.1"/>
    </source>
</evidence>
<dbReference type="AlphaFoldDB" id="A0A0A1VWI4"/>
<reference evidence="4" key="1">
    <citation type="journal article" date="2015" name="Genome">
        <title>Whole Genome Sequence of the Non-Microcystin-Producing Microcystis aeruginosa Strain NIES-44.</title>
        <authorList>
            <person name="Okano K."/>
            <person name="Miyata N."/>
            <person name="Ozaki Y."/>
        </authorList>
    </citation>
    <scope>NUCLEOTIDE SEQUENCE [LARGE SCALE GENOMIC DNA]</scope>
    <source>
        <strain evidence="4">NIES-44</strain>
    </source>
</reference>
<dbReference type="Pfam" id="PF03703">
    <property type="entry name" value="bPH_2"/>
    <property type="match status" value="1"/>
</dbReference>
<accession>A0A0A1VWI4</accession>
<feature type="transmembrane region" description="Helical" evidence="1">
    <location>
        <begin position="18"/>
        <end position="43"/>
    </location>
</feature>
<dbReference type="PANTHER" id="PTHR35688">
    <property type="entry name" value="NAD(P)-LINKED OXIDOREDUCTASE SUPERFAMILY PROTEIN"/>
    <property type="match status" value="1"/>
</dbReference>
<comment type="caution">
    <text evidence="3">The sequence shown here is derived from an EMBL/GenBank/DDBJ whole genome shotgun (WGS) entry which is preliminary data.</text>
</comment>
<evidence type="ECO:0000256" key="1">
    <source>
        <dbReference type="SAM" id="Phobius"/>
    </source>
</evidence>
<organism evidence="3 4">
    <name type="scientific">Microcystis aeruginosa NIES-44</name>
    <dbReference type="NCBI Taxonomy" id="449439"/>
    <lineage>
        <taxon>Bacteria</taxon>
        <taxon>Bacillati</taxon>
        <taxon>Cyanobacteriota</taxon>
        <taxon>Cyanophyceae</taxon>
        <taxon>Oscillatoriophycideae</taxon>
        <taxon>Chroococcales</taxon>
        <taxon>Microcystaceae</taxon>
        <taxon>Microcystis</taxon>
    </lineage>
</organism>
<evidence type="ECO:0000313" key="4">
    <source>
        <dbReference type="Proteomes" id="UP000030321"/>
    </source>
</evidence>